<keyword evidence="3" id="KW-1185">Reference proteome</keyword>
<sequence>MSTQTSRVDRPTTDPTQAAKALFPEIPSVLSAAVPLVQAVLDEHYGNFALSAEQVRLSVPYWLLAQGIDAEPAGHNVYSLAEVLVEGFAQGHPTRMQSTSQDWDARSQLWRQWPSAGGKPLAIDLNTLVRRLHQASLGLPQTLKQQLIDSWNAAPQGRGASRWERLAAMLGSLLVPGRTPVAGGQADLARLPFYMGYAPSGGGADDDLSSLDIRAHRIRVFSIDAQGRRYPELFPVISFIRYEQNRPLPYPLYFHPAEGGLRAGRLSDSELVGLLLGKRMAGRDLEIAEQVIWRWNEPVQQIGESLVKGLLEYQLQVLNLLEPGQWPGRNELQRQLDTITDPASWFVLPEKSPDTGSFRVIHQESCGTLAPKLGSDSLPTWLLQASAADRALYSGQLSELARVQCQSKGRDYLEDIGTLDQFAARQLQRLMRADHPTVQGIAHPDDIHLQLERTVAQAVPSPGAAGGAVGTVETVPMSLTEFALANLGGFRHGGMRIAVRRQGVESPVPGWLTPDYIRALVTRADIGQVYPDLLKARLITDGVEASRREALFVAQLRASLPLQALELKIRGQAGFNDEGVGLVQALLRPAVGDRLSKGAEVVLRPLAFKARADWQADPVMAMFVIGLRDMASGPVILYRPLFLRQPLQQFESAQALLAAIAQGGELQSSVLTWMGETARVRYQSGGFAEPHIQTFQQGDEFAPEPAKAAPAILAEELVEGDYPHAIFVATVKALVEQADRQSVSNVEQRWAQWKEGAWLVLLSISQLPFAGLVPYLGHLVAVLSWLVVVKIVHDDLQLLARGSRQELSAGLADLLFNLATLLLQHRVAGTRAVPRTSEPVRPVNALPPSITRVNDLPRPLVQPWSSGWPIPEALMKRVRPYRLRAFDKPASALSELGTLVTAGPARGLVYIKQDVGGKWCALIQGDLYEVAWEADGEGVRIVDGKGNPGPWVRADGHGQWSLDQRLRGGSPRSALSAASASVEERLKVLQDQLLSFDQVNEAEEEGLMSAQKRWVKVSTEQMISRLGFERLTQELEALTRALEPRLERYVEQMKLIDQYKALRRLDPRATVTVLKNSLLDLHALLHSHTTWLRERWKMPLPALFEAWRRSASPLSLLSPARQQLLLEELTPQERASSYALLEHNGEVMDKMVDWATRKNALLIRLESIREGREEHQKLLATFNSSLPAETEVRLWRIEQFYTWFSRAEVHSDDIGREMLEEIWGQGERLYQSYYSSFDAIQTSELVESERVSLLESLLGQSADFRQKLEFCRVSLDNRQPATAQLEKALGLLSRLEQDAEEDLRKQLGRDDWDLPALPVASTSAGRARKKVIHTRYDQMLSGELQTSQDGQEEVEIRDPHGRSTERFRQSSADGLWDKVTVAPVAPAAPRPAIGLEKLLSTAQQWLDDESSIISRVSAQARRSDSPRAQQDILRIRAEMMEHQAEEIDRVLAMPQTPPRNPERVKSARTVARLLREAAPRLTAAGRQARIDAIKANPPQLLRVDYLLELGEARVRREGRRFQLPTQKKQKDDFLQEFAILDSAGNPLWYAHFHYPSLQAAEADFTAAHLKTVEQRKIGGHYQSQREEEAFRKIQAGQGGRARLALQIHRSTIDLASAQKHFFPVA</sequence>
<name>A0A1H1ZX52_9PSED</name>
<feature type="compositionally biased region" description="Basic and acidic residues" evidence="1">
    <location>
        <begin position="1354"/>
        <end position="1368"/>
    </location>
</feature>
<dbReference type="GeneID" id="300210229"/>
<gene>
    <name evidence="2" type="ORF">SAMN05216598_5381</name>
</gene>
<evidence type="ECO:0000313" key="3">
    <source>
        <dbReference type="Proteomes" id="UP000199524"/>
    </source>
</evidence>
<dbReference type="Proteomes" id="UP000199524">
    <property type="component" value="Chromosome I"/>
</dbReference>
<protein>
    <submittedName>
        <fullName evidence="2">Uncharacterized protein</fullName>
    </submittedName>
</protein>
<evidence type="ECO:0000313" key="2">
    <source>
        <dbReference type="EMBL" id="SDT38270.1"/>
    </source>
</evidence>
<evidence type="ECO:0000256" key="1">
    <source>
        <dbReference type="SAM" id="MobiDB-lite"/>
    </source>
</evidence>
<accession>A0A1H1ZX52</accession>
<dbReference type="RefSeq" id="WP_157696417.1">
    <property type="nucleotide sequence ID" value="NZ_LT629777.1"/>
</dbReference>
<organism evidence="2 3">
    <name type="scientific">Pseudomonas asplenii</name>
    <dbReference type="NCBI Taxonomy" id="53407"/>
    <lineage>
        <taxon>Bacteria</taxon>
        <taxon>Pseudomonadati</taxon>
        <taxon>Pseudomonadota</taxon>
        <taxon>Gammaproteobacteria</taxon>
        <taxon>Pseudomonadales</taxon>
        <taxon>Pseudomonadaceae</taxon>
        <taxon>Pseudomonas</taxon>
    </lineage>
</organism>
<proteinExistence type="predicted"/>
<feature type="region of interest" description="Disordered" evidence="1">
    <location>
        <begin position="1341"/>
        <end position="1370"/>
    </location>
</feature>
<reference evidence="3" key="1">
    <citation type="submission" date="2016-10" db="EMBL/GenBank/DDBJ databases">
        <authorList>
            <person name="Varghese N."/>
            <person name="Submissions S."/>
        </authorList>
    </citation>
    <scope>NUCLEOTIDE SEQUENCE [LARGE SCALE GENOMIC DNA]</scope>
    <source>
        <strain evidence="3">ATCC 23835</strain>
    </source>
</reference>
<dbReference type="EMBL" id="LT629777">
    <property type="protein sequence ID" value="SDT38270.1"/>
    <property type="molecule type" value="Genomic_DNA"/>
</dbReference>